<evidence type="ECO:0000313" key="2">
    <source>
        <dbReference type="EMBL" id="GIQ85131.1"/>
    </source>
</evidence>
<dbReference type="Proteomes" id="UP000265618">
    <property type="component" value="Unassembled WGS sequence"/>
</dbReference>
<dbReference type="EMBL" id="BDIP01001783">
    <property type="protein sequence ID" value="GIQ85131.1"/>
    <property type="molecule type" value="Genomic_DNA"/>
</dbReference>
<dbReference type="Gene3D" id="1.20.120.1900">
    <property type="entry name" value="Gamma-tubulin complex, C-terminal domain"/>
    <property type="match status" value="1"/>
</dbReference>
<organism evidence="2 3">
    <name type="scientific">Kipferlia bialata</name>
    <dbReference type="NCBI Taxonomy" id="797122"/>
    <lineage>
        <taxon>Eukaryota</taxon>
        <taxon>Metamonada</taxon>
        <taxon>Carpediemonas-like organisms</taxon>
        <taxon>Kipferlia</taxon>
    </lineage>
</organism>
<evidence type="ECO:0000256" key="1">
    <source>
        <dbReference type="SAM" id="MobiDB-lite"/>
    </source>
</evidence>
<reference evidence="2 3" key="1">
    <citation type="journal article" date="2018" name="PLoS ONE">
        <title>The draft genome of Kipferlia bialata reveals reductive genome evolution in fornicate parasites.</title>
        <authorList>
            <person name="Tanifuji G."/>
            <person name="Takabayashi S."/>
            <person name="Kume K."/>
            <person name="Takagi M."/>
            <person name="Nakayama T."/>
            <person name="Kamikawa R."/>
            <person name="Inagaki Y."/>
            <person name="Hashimoto T."/>
        </authorList>
    </citation>
    <scope>NUCLEOTIDE SEQUENCE [LARGE SCALE GENOMIC DNA]</scope>
    <source>
        <strain evidence="2">NY0173</strain>
    </source>
</reference>
<sequence>ALAMKNHTAQQSMLRRLAREAEGEGEGESELTEGSDTEEERGGERAYTYDAALYLRLSSLRHSMRFFVGELFSHCTTILSQCWDTCLSSVASAPNLDIAAHQHQMHIVKLMRGLLLVPSVPKGAEGTERERERESSQKERDTYLQFQTLVYSALSLITRYRQLFAEYSDQIEGLTSMSSTSTTQGEGGYGAYARQPSSLFHARERARDRQREREESGVVRVSFAQAIEELDLTTQWGDVVEKVAKCLGDASRLDMRDAPGYSQGKLEFLALRMRGIADKVVRE</sequence>
<feature type="region of interest" description="Disordered" evidence="1">
    <location>
        <begin position="1"/>
        <end position="43"/>
    </location>
</feature>
<keyword evidence="3" id="KW-1185">Reference proteome</keyword>
<protein>
    <submittedName>
        <fullName evidence="2">Uncharacterized protein</fullName>
    </submittedName>
</protein>
<comment type="caution">
    <text evidence="2">The sequence shown here is derived from an EMBL/GenBank/DDBJ whole genome shotgun (WGS) entry which is preliminary data.</text>
</comment>
<evidence type="ECO:0000313" key="3">
    <source>
        <dbReference type="Proteomes" id="UP000265618"/>
    </source>
</evidence>
<feature type="non-terminal residue" evidence="2">
    <location>
        <position position="1"/>
    </location>
</feature>
<name>A0A9K3CZB8_9EUKA</name>
<proteinExistence type="predicted"/>
<feature type="compositionally biased region" description="Acidic residues" evidence="1">
    <location>
        <begin position="23"/>
        <end position="41"/>
    </location>
</feature>
<dbReference type="AlphaFoldDB" id="A0A9K3CZB8"/>
<gene>
    <name evidence="2" type="ORF">KIPB_006758</name>
</gene>
<dbReference type="InterPro" id="IPR042241">
    <property type="entry name" value="GCP_C_sf"/>
</dbReference>
<accession>A0A9K3CZB8</accession>